<evidence type="ECO:0000256" key="1">
    <source>
        <dbReference type="ARBA" id="ARBA00004609"/>
    </source>
</evidence>
<dbReference type="OrthoDB" id="3065412at2759"/>
<evidence type="ECO:0000256" key="2">
    <source>
        <dbReference type="ARBA" id="ARBA00004613"/>
    </source>
</evidence>
<keyword evidence="13" id="KW-0449">Lipoprotein</keyword>
<accession>A0A4Y7QJQ2</accession>
<dbReference type="PANTHER" id="PTHR37928:SF2">
    <property type="entry name" value="GPI ANCHORED CFEM DOMAIN PROTEIN (AFU_ORTHOLOGUE AFUA_6G10580)"/>
    <property type="match status" value="1"/>
</dbReference>
<sequence length="171" mass="16324">MRFAAIFALAGAASASAHLFGRQTIPQCGLDCIAKADFGSCLSSDTACLCKFQPFVDSTTQCIATTCQGQDLQNAITAAQELCAAVGVTLTSTPSGVTIPPSTASPTAGGSSASGASTTPTSPAAAGTSKSSSGTSAPAATSPAPSSGASKLGAASTFGALIAVGLAALSL</sequence>
<evidence type="ECO:0000256" key="7">
    <source>
        <dbReference type="ARBA" id="ARBA00022723"/>
    </source>
</evidence>
<comment type="similarity">
    <text evidence="3">Belongs to the RBT5 family.</text>
</comment>
<evidence type="ECO:0000256" key="14">
    <source>
        <dbReference type="SAM" id="MobiDB-lite"/>
    </source>
</evidence>
<dbReference type="VEuPathDB" id="FungiDB:BD410DRAFT_781822"/>
<keyword evidence="10" id="KW-0472">Membrane</keyword>
<organism evidence="17 18">
    <name type="scientific">Rickenella mellea</name>
    <dbReference type="NCBI Taxonomy" id="50990"/>
    <lineage>
        <taxon>Eukaryota</taxon>
        <taxon>Fungi</taxon>
        <taxon>Dikarya</taxon>
        <taxon>Basidiomycota</taxon>
        <taxon>Agaricomycotina</taxon>
        <taxon>Agaricomycetes</taxon>
        <taxon>Hymenochaetales</taxon>
        <taxon>Rickenellaceae</taxon>
        <taxon>Rickenella</taxon>
    </lineage>
</organism>
<evidence type="ECO:0000256" key="8">
    <source>
        <dbReference type="ARBA" id="ARBA00022729"/>
    </source>
</evidence>
<dbReference type="STRING" id="50990.A0A4Y7QJQ2"/>
<evidence type="ECO:0000256" key="6">
    <source>
        <dbReference type="ARBA" id="ARBA00022617"/>
    </source>
</evidence>
<dbReference type="Proteomes" id="UP000294933">
    <property type="component" value="Unassembled WGS sequence"/>
</dbReference>
<keyword evidence="12" id="KW-0325">Glycoprotein</keyword>
<dbReference type="EMBL" id="ML170158">
    <property type="protein sequence ID" value="TDL27907.1"/>
    <property type="molecule type" value="Genomic_DNA"/>
</dbReference>
<keyword evidence="9" id="KW-0408">Iron</keyword>
<dbReference type="Pfam" id="PF05730">
    <property type="entry name" value="CFEM"/>
    <property type="match status" value="1"/>
</dbReference>
<evidence type="ECO:0000313" key="17">
    <source>
        <dbReference type="EMBL" id="TDL27907.1"/>
    </source>
</evidence>
<feature type="compositionally biased region" description="Low complexity" evidence="14">
    <location>
        <begin position="100"/>
        <end position="148"/>
    </location>
</feature>
<keyword evidence="8 15" id="KW-0732">Signal</keyword>
<name>A0A4Y7QJQ2_9AGAM</name>
<keyword evidence="7" id="KW-0479">Metal-binding</keyword>
<dbReference type="GO" id="GO:0005886">
    <property type="term" value="C:plasma membrane"/>
    <property type="evidence" value="ECO:0007669"/>
    <property type="project" value="UniProtKB-SubCell"/>
</dbReference>
<proteinExistence type="inferred from homology"/>
<evidence type="ECO:0000313" key="18">
    <source>
        <dbReference type="Proteomes" id="UP000294933"/>
    </source>
</evidence>
<feature type="domain" description="CFEM" evidence="16">
    <location>
        <begin position="1"/>
        <end position="114"/>
    </location>
</feature>
<dbReference type="InterPro" id="IPR008427">
    <property type="entry name" value="Extracellular_membr_CFEM_dom"/>
</dbReference>
<evidence type="ECO:0000256" key="3">
    <source>
        <dbReference type="ARBA" id="ARBA00010031"/>
    </source>
</evidence>
<evidence type="ECO:0000256" key="4">
    <source>
        <dbReference type="ARBA" id="ARBA00022475"/>
    </source>
</evidence>
<dbReference type="GO" id="GO:0046872">
    <property type="term" value="F:metal ion binding"/>
    <property type="evidence" value="ECO:0007669"/>
    <property type="project" value="UniProtKB-KW"/>
</dbReference>
<evidence type="ECO:0000256" key="12">
    <source>
        <dbReference type="ARBA" id="ARBA00023180"/>
    </source>
</evidence>
<dbReference type="InterPro" id="IPR051735">
    <property type="entry name" value="CFEM_domain"/>
</dbReference>
<dbReference type="AlphaFoldDB" id="A0A4Y7QJQ2"/>
<feature type="chain" id="PRO_5021360227" description="CFEM domain-containing protein" evidence="15">
    <location>
        <begin position="18"/>
        <end position="171"/>
    </location>
</feature>
<evidence type="ECO:0000256" key="10">
    <source>
        <dbReference type="ARBA" id="ARBA00023136"/>
    </source>
</evidence>
<keyword evidence="18" id="KW-1185">Reference proteome</keyword>
<evidence type="ECO:0000256" key="11">
    <source>
        <dbReference type="ARBA" id="ARBA00023157"/>
    </source>
</evidence>
<dbReference type="PANTHER" id="PTHR37928">
    <property type="entry name" value="CFEM DOMAIN PROTEIN (AFU_ORTHOLOGUE AFUA_6G14090)"/>
    <property type="match status" value="1"/>
</dbReference>
<evidence type="ECO:0000256" key="5">
    <source>
        <dbReference type="ARBA" id="ARBA00022525"/>
    </source>
</evidence>
<feature type="signal peptide" evidence="15">
    <location>
        <begin position="1"/>
        <end position="17"/>
    </location>
</feature>
<dbReference type="GO" id="GO:0005576">
    <property type="term" value="C:extracellular region"/>
    <property type="evidence" value="ECO:0007669"/>
    <property type="project" value="UniProtKB-SubCell"/>
</dbReference>
<keyword evidence="6" id="KW-0349">Heme</keyword>
<keyword evidence="4" id="KW-1003">Cell membrane</keyword>
<reference evidence="17 18" key="1">
    <citation type="submission" date="2018-06" db="EMBL/GenBank/DDBJ databases">
        <title>A transcriptomic atlas of mushroom development highlights an independent origin of complex multicellularity.</title>
        <authorList>
            <consortium name="DOE Joint Genome Institute"/>
            <person name="Krizsan K."/>
            <person name="Almasi E."/>
            <person name="Merenyi Z."/>
            <person name="Sahu N."/>
            <person name="Viragh M."/>
            <person name="Koszo T."/>
            <person name="Mondo S."/>
            <person name="Kiss B."/>
            <person name="Balint B."/>
            <person name="Kues U."/>
            <person name="Barry K."/>
            <person name="Hegedus J.C."/>
            <person name="Henrissat B."/>
            <person name="Johnson J."/>
            <person name="Lipzen A."/>
            <person name="Ohm R."/>
            <person name="Nagy I."/>
            <person name="Pangilinan J."/>
            <person name="Yan J."/>
            <person name="Xiong Y."/>
            <person name="Grigoriev I.V."/>
            <person name="Hibbett D.S."/>
            <person name="Nagy L.G."/>
        </authorList>
    </citation>
    <scope>NUCLEOTIDE SEQUENCE [LARGE SCALE GENOMIC DNA]</scope>
    <source>
        <strain evidence="17 18">SZMC22713</strain>
    </source>
</reference>
<keyword evidence="5" id="KW-0964">Secreted</keyword>
<evidence type="ECO:0000256" key="15">
    <source>
        <dbReference type="SAM" id="SignalP"/>
    </source>
</evidence>
<evidence type="ECO:0000256" key="13">
    <source>
        <dbReference type="ARBA" id="ARBA00023288"/>
    </source>
</evidence>
<gene>
    <name evidence="17" type="ORF">BD410DRAFT_781822</name>
</gene>
<comment type="subcellular location">
    <subcellularLocation>
        <location evidence="1">Cell membrane</location>
        <topology evidence="1">Lipid-anchor</topology>
        <topology evidence="1">GPI-anchor</topology>
    </subcellularLocation>
    <subcellularLocation>
        <location evidence="2">Secreted</location>
    </subcellularLocation>
</comment>
<keyword evidence="11" id="KW-1015">Disulfide bond</keyword>
<protein>
    <recommendedName>
        <fullName evidence="16">CFEM domain-containing protein</fullName>
    </recommendedName>
</protein>
<feature type="region of interest" description="Disordered" evidence="14">
    <location>
        <begin position="96"/>
        <end position="148"/>
    </location>
</feature>
<evidence type="ECO:0000256" key="9">
    <source>
        <dbReference type="ARBA" id="ARBA00023004"/>
    </source>
</evidence>
<evidence type="ECO:0000259" key="16">
    <source>
        <dbReference type="PROSITE" id="PS52012"/>
    </source>
</evidence>
<dbReference type="PROSITE" id="PS52012">
    <property type="entry name" value="CFEM"/>
    <property type="match status" value="1"/>
</dbReference>